<feature type="compositionally biased region" description="Polar residues" evidence="1">
    <location>
        <begin position="867"/>
        <end position="893"/>
    </location>
</feature>
<protein>
    <submittedName>
        <fullName evidence="2">Uncharacterized protein</fullName>
    </submittedName>
</protein>
<feature type="compositionally biased region" description="Acidic residues" evidence="1">
    <location>
        <begin position="913"/>
        <end position="926"/>
    </location>
</feature>
<feature type="compositionally biased region" description="Acidic residues" evidence="1">
    <location>
        <begin position="792"/>
        <end position="802"/>
    </location>
</feature>
<evidence type="ECO:0000313" key="2">
    <source>
        <dbReference type="EMBL" id="OAL70806.1"/>
    </source>
</evidence>
<feature type="compositionally biased region" description="Polar residues" evidence="1">
    <location>
        <begin position="1049"/>
        <end position="1064"/>
    </location>
</feature>
<evidence type="ECO:0000313" key="3">
    <source>
        <dbReference type="Proteomes" id="UP000243519"/>
    </source>
</evidence>
<dbReference type="EMBL" id="LHPN01000008">
    <property type="protein sequence ID" value="OAL70806.1"/>
    <property type="molecule type" value="Genomic_DNA"/>
</dbReference>
<feature type="compositionally biased region" description="Acidic residues" evidence="1">
    <location>
        <begin position="422"/>
        <end position="442"/>
    </location>
</feature>
<reference evidence="2 3" key="1">
    <citation type="submission" date="2016-05" db="EMBL/GenBank/DDBJ databases">
        <title>Genome sequencing of Trichophyton violaceum CMCC(F)T3l isolated from hair.</title>
        <authorList>
            <person name="Zhan P."/>
            <person name="Tao Y."/>
            <person name="Liu W."/>
        </authorList>
    </citation>
    <scope>NUCLEOTIDE SEQUENCE [LARGE SCALE GENOMIC DNA]</scope>
    <source>
        <strain evidence="3">CMCC(F)T3l</strain>
    </source>
</reference>
<feature type="region of interest" description="Disordered" evidence="1">
    <location>
        <begin position="56"/>
        <end position="87"/>
    </location>
</feature>
<organism evidence="2 3">
    <name type="scientific">Trichophyton violaceum</name>
    <dbReference type="NCBI Taxonomy" id="34388"/>
    <lineage>
        <taxon>Eukaryota</taxon>
        <taxon>Fungi</taxon>
        <taxon>Dikarya</taxon>
        <taxon>Ascomycota</taxon>
        <taxon>Pezizomycotina</taxon>
        <taxon>Eurotiomycetes</taxon>
        <taxon>Eurotiomycetidae</taxon>
        <taxon>Onygenales</taxon>
        <taxon>Arthrodermataceae</taxon>
        <taxon>Trichophyton</taxon>
    </lineage>
</organism>
<dbReference type="InterPro" id="IPR045342">
    <property type="entry name" value="Etd1"/>
</dbReference>
<feature type="compositionally biased region" description="Polar residues" evidence="1">
    <location>
        <begin position="669"/>
        <end position="681"/>
    </location>
</feature>
<comment type="caution">
    <text evidence="2">The sequence shown here is derived from an EMBL/GenBank/DDBJ whole genome shotgun (WGS) entry which is preliminary data.</text>
</comment>
<feature type="region of interest" description="Disordered" evidence="1">
    <location>
        <begin position="734"/>
        <end position="941"/>
    </location>
</feature>
<dbReference type="OrthoDB" id="5346713at2759"/>
<feature type="compositionally biased region" description="Pro residues" evidence="1">
    <location>
        <begin position="56"/>
        <end position="65"/>
    </location>
</feature>
<feature type="compositionally biased region" description="Polar residues" evidence="1">
    <location>
        <begin position="1014"/>
        <end position="1034"/>
    </location>
</feature>
<feature type="compositionally biased region" description="Low complexity" evidence="1">
    <location>
        <begin position="600"/>
        <end position="612"/>
    </location>
</feature>
<feature type="region of interest" description="Disordered" evidence="1">
    <location>
        <begin position="165"/>
        <end position="343"/>
    </location>
</feature>
<sequence>MEFVPALCAAGTIGIAPAGLALGRPDASTANRRPSTLAYQRASFFAGQPAELPLPLPSPLSPFSPLPDCKDTDGQLQSLPSSRSLPLDAGLSTAAKLDALIQRTDEKILLRPRRENDQTVLARDVEIEPAQLPGSLDPSSAAAAATARPSSSWVRRLSTITSSVYGSSSAASSSRPQSPSVSGSTAPFFPQKQHLQNRASIPPNKLVKRSTSQRDFLPDCPPGYGYGYGYDPASSASRPRRSNSIIRRPATSHQRSAAAAMRHRSATESNVLDAGLIRPHSHSSPLASPSPPPPPPPQSQPQPQPHGEPVWRPYFRGIASNFSSIRTRRRSSSVRQRRERSQQQLHLLLEPDVVPTLVSAAAIKPQDSAQLPRFSSSFRPSDQQRQQLHQRQQSSDRISWGRPVPGGARAQVIRMLSSKPEEDSETEAEADADADADADTDADATQLLSSSAPLPPFAADDPIQPWEESIAKLQRRQRASLDLKRNPHSDSEIRTSKSERLSGNSMRSRRRKNITDPDIFQRPATSHYQQQQQQQQQHLHHDLDDDLNNNDDDNIPNDQSEDPLEPVSPKTTVAKVKPRLRHLPQFHDLRNEVLNDRRSAPSSASGSRQSSAEQKIYGSARDRDQRLSVTASDPASTVPGSDNDTRIFSSGEEDETDCHSDTIFDSYPTRATSSNKSTSTPRGPRIDTIFDKPDVTPKQQQQQQCYPDELHLSSSVVSSVRKRSDLVVLNPLGHGNGSLRHASSSEAAVRRMSPSPKTVITGPSQRTSRKSSYLTTPSADSAEKLRFFAETSGDEEDDDDDFPTALNSPPHSRSAITLSKASEAGSRMSVFDWSEQQKPTKDGDSSGYRPKTAQEKNPVDLRGGRSTARSAPNTLHLRSQSVPIATKESTAQKDTGFPLKFGTWGLGNKGPSEDWDGDFDFEDSDDQPLPGSLANGKGSASSMKVPQAILDRQESVHGQYGLVQELTVLVEELKRLQVQAKALHIMEGPSAELWKEAQGIINLATLEEDDDQPRSNGCSRHQRQRSSSATTFDSGNFGLESSPEPTPMATKQNSNESPSKQSSPLPGKENSDPSTNINATFPSSKKLRRESSARARSVLDNIHHLRELHNGNSTASLPTHDSQQRFAFDTQSLRDLVIRAGVITRSLKEIVRKAEGVYVPPDTHHLTPDPPFSQIFVHPSSQPIPANGLS</sequence>
<evidence type="ECO:0000256" key="1">
    <source>
        <dbReference type="SAM" id="MobiDB-lite"/>
    </source>
</evidence>
<feature type="compositionally biased region" description="Polar residues" evidence="1">
    <location>
        <begin position="755"/>
        <end position="779"/>
    </location>
</feature>
<dbReference type="Proteomes" id="UP000243519">
    <property type="component" value="Unassembled WGS sequence"/>
</dbReference>
<feature type="compositionally biased region" description="Basic residues" evidence="1">
    <location>
        <begin position="326"/>
        <end position="338"/>
    </location>
</feature>
<name>A0A178FFY1_TRIVO</name>
<feature type="compositionally biased region" description="Basic and acidic residues" evidence="1">
    <location>
        <begin position="479"/>
        <end position="500"/>
    </location>
</feature>
<feature type="compositionally biased region" description="Polar residues" evidence="1">
    <location>
        <begin position="627"/>
        <end position="648"/>
    </location>
</feature>
<gene>
    <name evidence="2" type="ORF">A7D00_5136</name>
</gene>
<dbReference type="Pfam" id="PF20162">
    <property type="entry name" value="Etd1"/>
    <property type="match status" value="1"/>
</dbReference>
<keyword evidence="3" id="KW-1185">Reference proteome</keyword>
<dbReference type="AlphaFoldDB" id="A0A178FFY1"/>
<feature type="region of interest" description="Disordered" evidence="1">
    <location>
        <begin position="367"/>
        <end position="686"/>
    </location>
</feature>
<accession>A0A178FFY1</accession>
<proteinExistence type="predicted"/>
<feature type="region of interest" description="Disordered" evidence="1">
    <location>
        <begin position="1006"/>
        <end position="1094"/>
    </location>
</feature>
<dbReference type="GO" id="GO:1902412">
    <property type="term" value="P:regulation of mitotic cytokinesis"/>
    <property type="evidence" value="ECO:0007669"/>
    <property type="project" value="InterPro"/>
</dbReference>
<feature type="compositionally biased region" description="Basic and acidic residues" evidence="1">
    <location>
        <begin position="585"/>
        <end position="599"/>
    </location>
</feature>
<feature type="compositionally biased region" description="Low complexity" evidence="1">
    <location>
        <begin position="381"/>
        <end position="397"/>
    </location>
</feature>
<feature type="compositionally biased region" description="Low complexity" evidence="1">
    <location>
        <begin position="75"/>
        <end position="87"/>
    </location>
</feature>
<feature type="compositionally biased region" description="Polar residues" evidence="1">
    <location>
        <begin position="367"/>
        <end position="380"/>
    </location>
</feature>
<feature type="compositionally biased region" description="Polar residues" evidence="1">
    <location>
        <begin position="1072"/>
        <end position="1083"/>
    </location>
</feature>
<feature type="compositionally biased region" description="Acidic residues" evidence="1">
    <location>
        <begin position="544"/>
        <end position="564"/>
    </location>
</feature>
<feature type="compositionally biased region" description="Polar residues" evidence="1">
    <location>
        <begin position="805"/>
        <end position="820"/>
    </location>
</feature>
<dbReference type="GO" id="GO:0005096">
    <property type="term" value="F:GTPase activator activity"/>
    <property type="evidence" value="ECO:0007669"/>
    <property type="project" value="InterPro"/>
</dbReference>
<feature type="compositionally biased region" description="Pro residues" evidence="1">
    <location>
        <begin position="288"/>
        <end position="306"/>
    </location>
</feature>
<feature type="compositionally biased region" description="Low complexity" evidence="1">
    <location>
        <begin position="229"/>
        <end position="260"/>
    </location>
</feature>
<feature type="compositionally biased region" description="Basic and acidic residues" evidence="1">
    <location>
        <begin position="852"/>
        <end position="863"/>
    </location>
</feature>
<feature type="compositionally biased region" description="Low complexity" evidence="1">
    <location>
        <begin position="165"/>
        <end position="184"/>
    </location>
</feature>